<evidence type="ECO:0000259" key="1">
    <source>
        <dbReference type="PROSITE" id="PS50234"/>
    </source>
</evidence>
<name>A0A556MQ00_9FLAO</name>
<dbReference type="Proteomes" id="UP000316008">
    <property type="component" value="Unassembled WGS sequence"/>
</dbReference>
<gene>
    <name evidence="2" type="ORF">FO442_13125</name>
</gene>
<evidence type="ECO:0000313" key="2">
    <source>
        <dbReference type="EMBL" id="TSJ42027.1"/>
    </source>
</evidence>
<dbReference type="PANTHER" id="PTHR10579">
    <property type="entry name" value="CALCIUM-ACTIVATED CHLORIDE CHANNEL REGULATOR"/>
    <property type="match status" value="1"/>
</dbReference>
<dbReference type="InterPro" id="IPR002035">
    <property type="entry name" value="VWF_A"/>
</dbReference>
<comment type="caution">
    <text evidence="2">The sequence shown here is derived from an EMBL/GenBank/DDBJ whole genome shotgun (WGS) entry which is preliminary data.</text>
</comment>
<dbReference type="Gene3D" id="3.40.50.410">
    <property type="entry name" value="von Willebrand factor, type A domain"/>
    <property type="match status" value="1"/>
</dbReference>
<dbReference type="InterPro" id="IPR008969">
    <property type="entry name" value="CarboxyPept-like_regulatory"/>
</dbReference>
<evidence type="ECO:0000313" key="3">
    <source>
        <dbReference type="Proteomes" id="UP000316008"/>
    </source>
</evidence>
<reference evidence="2 3" key="1">
    <citation type="submission" date="2019-07" db="EMBL/GenBank/DDBJ databases">
        <authorList>
            <person name="Huq M.A."/>
        </authorList>
    </citation>
    <scope>NUCLEOTIDE SEQUENCE [LARGE SCALE GENOMIC DNA]</scope>
    <source>
        <strain evidence="2 3">MAH-3</strain>
    </source>
</reference>
<keyword evidence="3" id="KW-1185">Reference proteome</keyword>
<dbReference type="PANTHER" id="PTHR10579:SF43">
    <property type="entry name" value="ZINC FINGER (C3HC4-TYPE RING FINGER) FAMILY PROTEIN"/>
    <property type="match status" value="1"/>
</dbReference>
<dbReference type="SUPFAM" id="SSF49464">
    <property type="entry name" value="Carboxypeptidase regulatory domain-like"/>
    <property type="match status" value="1"/>
</dbReference>
<protein>
    <submittedName>
        <fullName evidence="2">VWA domain-containing protein</fullName>
    </submittedName>
</protein>
<dbReference type="OrthoDB" id="9805121at2"/>
<proteinExistence type="predicted"/>
<dbReference type="SUPFAM" id="SSF53300">
    <property type="entry name" value="vWA-like"/>
    <property type="match status" value="1"/>
</dbReference>
<dbReference type="RefSeq" id="WP_144333658.1">
    <property type="nucleotide sequence ID" value="NZ_VLPL01000006.1"/>
</dbReference>
<dbReference type="EMBL" id="VLPL01000006">
    <property type="protein sequence ID" value="TSJ42027.1"/>
    <property type="molecule type" value="Genomic_DNA"/>
</dbReference>
<feature type="domain" description="VWFA" evidence="1">
    <location>
        <begin position="292"/>
        <end position="463"/>
    </location>
</feature>
<dbReference type="SMART" id="SM00327">
    <property type="entry name" value="VWA"/>
    <property type="match status" value="1"/>
</dbReference>
<dbReference type="InterPro" id="IPR036465">
    <property type="entry name" value="vWFA_dom_sf"/>
</dbReference>
<dbReference type="Pfam" id="PF00092">
    <property type="entry name" value="VWA"/>
    <property type="match status" value="1"/>
</dbReference>
<dbReference type="AlphaFoldDB" id="A0A556MQ00"/>
<accession>A0A556MQ00</accession>
<organism evidence="2 3">
    <name type="scientific">Fluviicola chungangensis</name>
    <dbReference type="NCBI Taxonomy" id="2597671"/>
    <lineage>
        <taxon>Bacteria</taxon>
        <taxon>Pseudomonadati</taxon>
        <taxon>Bacteroidota</taxon>
        <taxon>Flavobacteriia</taxon>
        <taxon>Flavobacteriales</taxon>
        <taxon>Crocinitomicaceae</taxon>
        <taxon>Fluviicola</taxon>
    </lineage>
</organism>
<dbReference type="PROSITE" id="PS50234">
    <property type="entry name" value="VWFA"/>
    <property type="match status" value="1"/>
</dbReference>
<dbReference type="InterPro" id="IPR051266">
    <property type="entry name" value="CLCR"/>
</dbReference>
<sequence>MRILAIVYVVLSCGFLHGQQSNSEDYLDYGAIDKQSKRYIDLNIGNPGDDKVYILRVEHSPEVTYRLTSDLIQPLSTVQLRIQVNPSQKGDFNYVLKLYMSDQVNPVIYRLTGTVTEELPDDNYLTKCPDFNAIPAGPNSPSELTIITINKATKEPLSKSTVSIIHNGQPSGTWITGRLGKFSEKLPPGFFYFVVSKEGYLTKEAGIYVGPEISEITIPLSQNPAYDPPVPTKEPIPEPQEIAQQLPPKEAQEKLNEQMTNESIDTTTQKVMPELVAIPAENFDPSYFKDVNVVFVLDISSSMKMGEKMDLMKYSLNQLVSKLRPQDKMGLVTYANSAEVFQSSTSGDHKEELQKSISNLKPIGMTAGGKGIKLGYKEVMKSYDPNKANMVIIITDGAFNKDSEDYQKTVQKYAKDGIVFSVVGIQTREKDAHLMEEAAHFGNGRFVPIQKLADAHSNLTQEIRIASFKGAKKN</sequence>